<organism evidence="2 3">
    <name type="scientific">Rhizoctonia solani</name>
    <dbReference type="NCBI Taxonomy" id="456999"/>
    <lineage>
        <taxon>Eukaryota</taxon>
        <taxon>Fungi</taxon>
        <taxon>Dikarya</taxon>
        <taxon>Basidiomycota</taxon>
        <taxon>Agaricomycotina</taxon>
        <taxon>Agaricomycetes</taxon>
        <taxon>Cantharellales</taxon>
        <taxon>Ceratobasidiaceae</taxon>
        <taxon>Rhizoctonia</taxon>
    </lineage>
</organism>
<feature type="compositionally biased region" description="Polar residues" evidence="1">
    <location>
        <begin position="295"/>
        <end position="306"/>
    </location>
</feature>
<protein>
    <submittedName>
        <fullName evidence="2">Uncharacterized protein</fullName>
    </submittedName>
</protein>
<dbReference type="AlphaFoldDB" id="A0A8H3H950"/>
<feature type="region of interest" description="Disordered" evidence="1">
    <location>
        <begin position="288"/>
        <end position="327"/>
    </location>
</feature>
<dbReference type="OrthoDB" id="1600564at2759"/>
<evidence type="ECO:0000313" key="2">
    <source>
        <dbReference type="EMBL" id="CAE6508052.1"/>
    </source>
</evidence>
<evidence type="ECO:0000313" key="3">
    <source>
        <dbReference type="Proteomes" id="UP000663843"/>
    </source>
</evidence>
<evidence type="ECO:0000256" key="1">
    <source>
        <dbReference type="SAM" id="MobiDB-lite"/>
    </source>
</evidence>
<feature type="region of interest" description="Disordered" evidence="1">
    <location>
        <begin position="414"/>
        <end position="449"/>
    </location>
</feature>
<accession>A0A8H3H950</accession>
<name>A0A8H3H950_9AGAM</name>
<comment type="caution">
    <text evidence="2">The sequence shown here is derived from an EMBL/GenBank/DDBJ whole genome shotgun (WGS) entry which is preliminary data.</text>
</comment>
<proteinExistence type="predicted"/>
<feature type="compositionally biased region" description="Acidic residues" evidence="1">
    <location>
        <begin position="420"/>
        <end position="434"/>
    </location>
</feature>
<feature type="non-terminal residue" evidence="2">
    <location>
        <position position="477"/>
    </location>
</feature>
<dbReference type="EMBL" id="CAJMWT010005645">
    <property type="protein sequence ID" value="CAE6508052.1"/>
    <property type="molecule type" value="Genomic_DNA"/>
</dbReference>
<reference evidence="2" key="1">
    <citation type="submission" date="2021-01" db="EMBL/GenBank/DDBJ databases">
        <authorList>
            <person name="Kaushik A."/>
        </authorList>
    </citation>
    <scope>NUCLEOTIDE SEQUENCE</scope>
    <source>
        <strain evidence="2">AG2-2IIIB</strain>
    </source>
</reference>
<feature type="compositionally biased region" description="Basic and acidic residues" evidence="1">
    <location>
        <begin position="317"/>
        <end position="327"/>
    </location>
</feature>
<dbReference type="Proteomes" id="UP000663843">
    <property type="component" value="Unassembled WGS sequence"/>
</dbReference>
<gene>
    <name evidence="2" type="ORF">RDB_LOCUS148542</name>
</gene>
<sequence length="477" mass="53322">MQSYRQTGHNHKNWVRHIAWDGEICSIDDEAYEQSPEVKRLNAFVEQSFNIPGWLKDKESPQYSPYLNRMKSFRKVIDALPAMIGSEYKTSLDDDLSSEIEECLPFILHIRRHATDLQLSLLKAMESDRRHPLDTLGTLVWEYQSNQDMIYRTHKQLQIPLPATYCPRPDGCAFIQIIEGPSASVKGDLGPALSCFPRVGAANVDCDHILHWVTEFKRDLSEVASKRRVVEGLVSALYQRRALGFPNHFVFGTADHSQTSLEVLAATWVPSDEPVERATQEANVENVVPPAGQVNGPSGSSLQVGDTTGDIPPTVEKAGDKTADPTTEDTKKYNKIVIYKIGVYEMSCIESLLPLYLLMRTTRILAQQYKDEIKKFSLARILELSKEAGDIYKWPPPPLVASAKRKRLNDWCGESGSMAEESEDGMSDDQEDGSDSSSDSEKLDSLRSDAPTYVITGEVATYTLKNYAYETNAGACA</sequence>